<evidence type="ECO:0000313" key="3">
    <source>
        <dbReference type="Proteomes" id="UP001201273"/>
    </source>
</evidence>
<protein>
    <submittedName>
        <fullName evidence="2">Uncharacterized protein</fullName>
    </submittedName>
</protein>
<sequence length="518" mass="58678">MQLISRRLGYTFSCFLLLLLLSVLYPEPWLYLDWPLGFDLHSGLSLVGQQLSLERLLLILALAMSVLRIYQLKQQIIKTAKVRISTYQGIEAAVYEGSQFIDRELDPLEIKPIKDALYWQQQQQKALNEKLSALQQQKQRENKKLSVLEQEKRQLKLGLLELKETNQQLTQQIAHLNQYFPKQLQGLTQEFDDYKTKQSKLVQPSVDCLAQVIDELSYLQWRTATANQAAVLRSLQFDLEREYQRLLDGVGLKKDRPATLANKILPLGQHVLSVDVASWSVVWFSHDKLSSQFENMAEWGLSVCAASDIAELNTVISKTKGNVILVDLATQEATLSQLDSELSADALIVLVDKYWSEARIQQYSAVADGVLVSPFARQDLLRILSGVARGDTSDSAYQLELMLQGQLPSEVAVPLLAAKEEMIKQQVINQNMQPNPQVTEALFDLASLAEQVVDGQMIKENTNKIIMLSERLALPLLTVVARELAQQYRAKQDVSALCFLLWHCYQDSVRAFNARTES</sequence>
<evidence type="ECO:0000256" key="1">
    <source>
        <dbReference type="SAM" id="Coils"/>
    </source>
</evidence>
<dbReference type="Proteomes" id="UP001201273">
    <property type="component" value="Unassembled WGS sequence"/>
</dbReference>
<evidence type="ECO:0000313" key="2">
    <source>
        <dbReference type="EMBL" id="MCE2594468.1"/>
    </source>
</evidence>
<comment type="caution">
    <text evidence="2">The sequence shown here is derived from an EMBL/GenBank/DDBJ whole genome shotgun (WGS) entry which is preliminary data.</text>
</comment>
<proteinExistence type="predicted"/>
<gene>
    <name evidence="2" type="ORF">K6Y31_06545</name>
</gene>
<dbReference type="EMBL" id="JAIMJA010000005">
    <property type="protein sequence ID" value="MCE2594468.1"/>
    <property type="molecule type" value="Genomic_DNA"/>
</dbReference>
<feature type="coiled-coil region" evidence="1">
    <location>
        <begin position="124"/>
        <end position="179"/>
    </location>
</feature>
<reference evidence="2 3" key="1">
    <citation type="journal article" date="2022" name="Environ. Microbiol. Rep.">
        <title>Eco-phylogenetic analyses reveal divergent evolution of vitamin B12 metabolism in the marine bacterial family 'Psychromonadaceae'.</title>
        <authorList>
            <person name="Jin X."/>
            <person name="Yang Y."/>
            <person name="Cao H."/>
            <person name="Gao B."/>
            <person name="Zhao Z."/>
        </authorList>
    </citation>
    <scope>NUCLEOTIDE SEQUENCE [LARGE SCALE GENOMIC DNA]</scope>
    <source>
        <strain evidence="2 3">MKS20</strain>
    </source>
</reference>
<accession>A0ABS8W9S4</accession>
<name>A0ABS8W9S4_9GAMM</name>
<dbReference type="RefSeq" id="WP_233052009.1">
    <property type="nucleotide sequence ID" value="NZ_JAIMJA010000005.1"/>
</dbReference>
<keyword evidence="1" id="KW-0175">Coiled coil</keyword>
<keyword evidence="3" id="KW-1185">Reference proteome</keyword>
<organism evidence="2 3">
    <name type="scientific">Motilimonas cestriensis</name>
    <dbReference type="NCBI Taxonomy" id="2742685"/>
    <lineage>
        <taxon>Bacteria</taxon>
        <taxon>Pseudomonadati</taxon>
        <taxon>Pseudomonadota</taxon>
        <taxon>Gammaproteobacteria</taxon>
        <taxon>Alteromonadales</taxon>
        <taxon>Alteromonadales genera incertae sedis</taxon>
        <taxon>Motilimonas</taxon>
    </lineage>
</organism>